<accession>A0A0J9UQK1</accession>
<dbReference type="RefSeq" id="XP_018239645.1">
    <property type="nucleotide sequence ID" value="XM_018399051.1"/>
</dbReference>
<evidence type="ECO:0000313" key="2">
    <source>
        <dbReference type="EMBL" id="KNB01600.1"/>
    </source>
</evidence>
<feature type="transmembrane region" description="Helical" evidence="1">
    <location>
        <begin position="61"/>
        <end position="83"/>
    </location>
</feature>
<reference evidence="2" key="1">
    <citation type="submission" date="2007-04" db="EMBL/GenBank/DDBJ databases">
        <authorList>
            <consortium name="The Broad Institute Genome Sequencing Platform"/>
            <person name="Birren B."/>
            <person name="Lander E."/>
            <person name="Galagan J."/>
            <person name="Nusbaum C."/>
            <person name="Devon K."/>
            <person name="Ma L.-J."/>
            <person name="Jaffe D."/>
            <person name="Butler J."/>
            <person name="Alvarez P."/>
            <person name="Gnerre S."/>
            <person name="Grabherr M."/>
            <person name="Kleber M."/>
            <person name="Mauceli E."/>
            <person name="Brockman W."/>
            <person name="MacCallum I.A."/>
            <person name="Young S."/>
            <person name="LaButti K."/>
            <person name="DeCaprio D."/>
            <person name="Crawford M."/>
            <person name="Koehrsen M."/>
            <person name="Engels R."/>
            <person name="Montgomery P."/>
            <person name="Pearson M."/>
            <person name="Howarth C."/>
            <person name="Larson L."/>
            <person name="White J."/>
            <person name="O'Leary S."/>
            <person name="Kodira C."/>
            <person name="Zeng Q."/>
            <person name="Yandava C."/>
            <person name="Alvarado L."/>
            <person name="Kistler C."/>
            <person name="Shim W.-B."/>
            <person name="Kang S."/>
            <person name="Woloshuk C."/>
        </authorList>
    </citation>
    <scope>NUCLEOTIDE SEQUENCE</scope>
    <source>
        <strain evidence="2">4287</strain>
    </source>
</reference>
<dbReference type="EMBL" id="DS231700">
    <property type="protein sequence ID" value="KNB01600.1"/>
    <property type="molecule type" value="Genomic_DNA"/>
</dbReference>
<gene>
    <name evidence="2" type="ORF">FOXG_18906</name>
</gene>
<sequence>MSTRTSPVQITEYARPRGITALVFGGAVFSYLCLAGVTLISEHNSIWQTLDNISPGSADTFRWIVKTGVPPLVVIHTIEAVAFDRTRLMPHRVPRWGLLWWKWVLSCWVEGIGCWQRFASVVNAKKASAK</sequence>
<dbReference type="OrthoDB" id="5553410at2759"/>
<dbReference type="VEuPathDB" id="FungiDB:FOXG_18906"/>
<evidence type="ECO:0000313" key="3">
    <source>
        <dbReference type="Proteomes" id="UP000009097"/>
    </source>
</evidence>
<reference evidence="2" key="2">
    <citation type="journal article" date="2010" name="Nature">
        <title>Comparative genomics reveals mobile pathogenicity chromosomes in Fusarium.</title>
        <authorList>
            <person name="Ma L.J."/>
            <person name="van der Does H.C."/>
            <person name="Borkovich K.A."/>
            <person name="Coleman J.J."/>
            <person name="Daboussi M.J."/>
            <person name="Di Pietro A."/>
            <person name="Dufresne M."/>
            <person name="Freitag M."/>
            <person name="Grabherr M."/>
            <person name="Henrissat B."/>
            <person name="Houterman P.M."/>
            <person name="Kang S."/>
            <person name="Shim W.B."/>
            <person name="Woloshuk C."/>
            <person name="Xie X."/>
            <person name="Xu J.R."/>
            <person name="Antoniw J."/>
            <person name="Baker S.E."/>
            <person name="Bluhm B.H."/>
            <person name="Breakspear A."/>
            <person name="Brown D.W."/>
            <person name="Butchko R.A."/>
            <person name="Chapman S."/>
            <person name="Coulson R."/>
            <person name="Coutinho P.M."/>
            <person name="Danchin E.G."/>
            <person name="Diener A."/>
            <person name="Gale L.R."/>
            <person name="Gardiner D.M."/>
            <person name="Goff S."/>
            <person name="Hammond-Kosack K.E."/>
            <person name="Hilburn K."/>
            <person name="Hua-Van A."/>
            <person name="Jonkers W."/>
            <person name="Kazan K."/>
            <person name="Kodira C.D."/>
            <person name="Koehrsen M."/>
            <person name="Kumar L."/>
            <person name="Lee Y.H."/>
            <person name="Li L."/>
            <person name="Manners J.M."/>
            <person name="Miranda-Saavedra D."/>
            <person name="Mukherjee M."/>
            <person name="Park G."/>
            <person name="Park J."/>
            <person name="Park S.Y."/>
            <person name="Proctor R.H."/>
            <person name="Regev A."/>
            <person name="Ruiz-Roldan M.C."/>
            <person name="Sain D."/>
            <person name="Sakthikumar S."/>
            <person name="Sykes S."/>
            <person name="Schwartz D.C."/>
            <person name="Turgeon B.G."/>
            <person name="Wapinski I."/>
            <person name="Yoder O."/>
            <person name="Young S."/>
            <person name="Zeng Q."/>
            <person name="Zhou S."/>
            <person name="Galagan J."/>
            <person name="Cuomo C.A."/>
            <person name="Kistler H.C."/>
            <person name="Rep M."/>
        </authorList>
    </citation>
    <scope>NUCLEOTIDE SEQUENCE [LARGE SCALE GENOMIC DNA]</scope>
    <source>
        <strain evidence="2">4287</strain>
    </source>
</reference>
<organism evidence="2 3">
    <name type="scientific">Fusarium oxysporum f. sp. lycopersici (strain 4287 / CBS 123668 / FGSC 9935 / NRRL 34936)</name>
    <name type="common">Fusarium vascular wilt of tomato</name>
    <dbReference type="NCBI Taxonomy" id="426428"/>
    <lineage>
        <taxon>Eukaryota</taxon>
        <taxon>Fungi</taxon>
        <taxon>Dikarya</taxon>
        <taxon>Ascomycota</taxon>
        <taxon>Pezizomycotina</taxon>
        <taxon>Sordariomycetes</taxon>
        <taxon>Hypocreomycetidae</taxon>
        <taxon>Hypocreales</taxon>
        <taxon>Nectriaceae</taxon>
        <taxon>Fusarium</taxon>
        <taxon>Fusarium oxysporum species complex</taxon>
    </lineage>
</organism>
<keyword evidence="1" id="KW-0472">Membrane</keyword>
<evidence type="ECO:0000256" key="1">
    <source>
        <dbReference type="SAM" id="Phobius"/>
    </source>
</evidence>
<name>A0A0J9UQK1_FUSO4</name>
<dbReference type="AlphaFoldDB" id="A0A0J9UQK1"/>
<keyword evidence="1" id="KW-0812">Transmembrane</keyword>
<dbReference type="Proteomes" id="UP000009097">
    <property type="component" value="Unassembled WGS sequence"/>
</dbReference>
<dbReference type="PANTHER" id="PTHR37783">
    <property type="entry name" value="MEMBRANE PROTEIN, PUTATIVE (AFU_ORTHOLOGUE AFUA_1G04315)-RELATED"/>
    <property type="match status" value="1"/>
</dbReference>
<keyword evidence="1" id="KW-1133">Transmembrane helix</keyword>
<dbReference type="GeneID" id="28959612"/>
<feature type="transmembrane region" description="Helical" evidence="1">
    <location>
        <begin position="21"/>
        <end position="41"/>
    </location>
</feature>
<dbReference type="KEGG" id="fox:FOXG_18906"/>
<dbReference type="PANTHER" id="PTHR37783:SF1">
    <property type="entry name" value="MEMBRANE PROTEIN, PUTATIVE (AFU_ORTHOLOGUE AFUA_1G04315)-RELATED"/>
    <property type="match status" value="1"/>
</dbReference>
<proteinExistence type="predicted"/>
<protein>
    <submittedName>
        <fullName evidence="2">Uncharacterized protein</fullName>
    </submittedName>
</protein>